<accession>A0A6S7BJ06</accession>
<feature type="compositionally biased region" description="Basic and acidic residues" evidence="1">
    <location>
        <begin position="95"/>
        <end position="104"/>
    </location>
</feature>
<name>A0A6S7BJ06_9BURK</name>
<dbReference type="Proteomes" id="UP000494115">
    <property type="component" value="Unassembled WGS sequence"/>
</dbReference>
<evidence type="ECO:0000313" key="2">
    <source>
        <dbReference type="EMBL" id="CAB3802024.1"/>
    </source>
</evidence>
<organism evidence="2 3">
    <name type="scientific">Pararobbsia alpina</name>
    <dbReference type="NCBI Taxonomy" id="621374"/>
    <lineage>
        <taxon>Bacteria</taxon>
        <taxon>Pseudomonadati</taxon>
        <taxon>Pseudomonadota</taxon>
        <taxon>Betaproteobacteria</taxon>
        <taxon>Burkholderiales</taxon>
        <taxon>Burkholderiaceae</taxon>
        <taxon>Pararobbsia</taxon>
    </lineage>
</organism>
<proteinExistence type="predicted"/>
<reference evidence="2 3" key="1">
    <citation type="submission" date="2020-04" db="EMBL/GenBank/DDBJ databases">
        <authorList>
            <person name="De Canck E."/>
        </authorList>
    </citation>
    <scope>NUCLEOTIDE SEQUENCE [LARGE SCALE GENOMIC DNA]</scope>
    <source>
        <strain evidence="2 3">LMG 28138</strain>
    </source>
</reference>
<dbReference type="RefSeq" id="WP_246257924.1">
    <property type="nucleotide sequence ID" value="NZ_CADIKM010000045.1"/>
</dbReference>
<dbReference type="AlphaFoldDB" id="A0A6S7BJ06"/>
<evidence type="ECO:0000256" key="1">
    <source>
        <dbReference type="SAM" id="MobiDB-lite"/>
    </source>
</evidence>
<sequence length="138" mass="15216">MRFTLRDRGARRPQRARTLTIRVSDDDSSQRATFRWTRAATPWLGGLLTASHFLSAHAQSNDSLGEQEQRRRAQEQAIQRAQALQAPNVTLQSKQAKEEDDGKVPVETPCFKITRLVLDVPPGLSAPVEAARGASAVA</sequence>
<dbReference type="EMBL" id="CADIKM010000045">
    <property type="protein sequence ID" value="CAB3802024.1"/>
    <property type="molecule type" value="Genomic_DNA"/>
</dbReference>
<feature type="compositionally biased region" description="Low complexity" evidence="1">
    <location>
        <begin position="75"/>
        <end position="86"/>
    </location>
</feature>
<evidence type="ECO:0000313" key="3">
    <source>
        <dbReference type="Proteomes" id="UP000494115"/>
    </source>
</evidence>
<keyword evidence="3" id="KW-1185">Reference proteome</keyword>
<feature type="region of interest" description="Disordered" evidence="1">
    <location>
        <begin position="59"/>
        <end position="104"/>
    </location>
</feature>
<protein>
    <submittedName>
        <fullName evidence="2">Uncharacterized protein</fullName>
    </submittedName>
</protein>
<gene>
    <name evidence="2" type="ORF">LMG28138_05119</name>
</gene>